<sequence>MPPLRAVCSAMKWPEVSICSLLPVNSPVVILYWRVILSVLRHLSPARKVCVVVGEYRMDNGPSYDVICQMNWRFRSSPSLAEPVVAQSIPSVPVVQPTVQASVPVVQPTVQASVPVAKPTGPPSTPVVPLTVPEVQPAPKEDERKSAGRVTLTVEEPVTVAAPTSRESLVVLVYQNTKKMVTVTTMENAVAQARDLFDLEEQEVVLTYLGAELTRSVKMELLPAMTELLVSVKGEQHPCT</sequence>
<accession>A0A6J8CI27</accession>
<dbReference type="AlphaFoldDB" id="A0A6J8CI27"/>
<dbReference type="OrthoDB" id="6198605at2759"/>
<dbReference type="EMBL" id="CACVKT020005367">
    <property type="protein sequence ID" value="CAC5394737.1"/>
    <property type="molecule type" value="Genomic_DNA"/>
</dbReference>
<evidence type="ECO:0000313" key="1">
    <source>
        <dbReference type="EMBL" id="CAC5394737.1"/>
    </source>
</evidence>
<reference evidence="1 2" key="1">
    <citation type="submission" date="2020-06" db="EMBL/GenBank/DDBJ databases">
        <authorList>
            <person name="Li R."/>
            <person name="Bekaert M."/>
        </authorList>
    </citation>
    <scope>NUCLEOTIDE SEQUENCE [LARGE SCALE GENOMIC DNA]</scope>
    <source>
        <strain evidence="2">wild</strain>
    </source>
</reference>
<keyword evidence="2" id="KW-1185">Reference proteome</keyword>
<evidence type="ECO:0000313" key="2">
    <source>
        <dbReference type="Proteomes" id="UP000507470"/>
    </source>
</evidence>
<dbReference type="Proteomes" id="UP000507470">
    <property type="component" value="Unassembled WGS sequence"/>
</dbReference>
<gene>
    <name evidence="1" type="ORF">MCOR_29460</name>
</gene>
<protein>
    <submittedName>
        <fullName evidence="1">Uncharacterized protein</fullName>
    </submittedName>
</protein>
<proteinExistence type="predicted"/>
<organism evidence="1 2">
    <name type="scientific">Mytilus coruscus</name>
    <name type="common">Sea mussel</name>
    <dbReference type="NCBI Taxonomy" id="42192"/>
    <lineage>
        <taxon>Eukaryota</taxon>
        <taxon>Metazoa</taxon>
        <taxon>Spiralia</taxon>
        <taxon>Lophotrochozoa</taxon>
        <taxon>Mollusca</taxon>
        <taxon>Bivalvia</taxon>
        <taxon>Autobranchia</taxon>
        <taxon>Pteriomorphia</taxon>
        <taxon>Mytilida</taxon>
        <taxon>Mytiloidea</taxon>
        <taxon>Mytilidae</taxon>
        <taxon>Mytilinae</taxon>
        <taxon>Mytilus</taxon>
    </lineage>
</organism>
<name>A0A6J8CI27_MYTCO</name>